<evidence type="ECO:0000313" key="1">
    <source>
        <dbReference type="EMBL" id="CAH8386128.1"/>
    </source>
</evidence>
<organism evidence="1 2">
    <name type="scientific">Eruca vesicaria subsp. sativa</name>
    <name type="common">Garden rocket</name>
    <name type="synonym">Eruca sativa</name>
    <dbReference type="NCBI Taxonomy" id="29727"/>
    <lineage>
        <taxon>Eukaryota</taxon>
        <taxon>Viridiplantae</taxon>
        <taxon>Streptophyta</taxon>
        <taxon>Embryophyta</taxon>
        <taxon>Tracheophyta</taxon>
        <taxon>Spermatophyta</taxon>
        <taxon>Magnoliopsida</taxon>
        <taxon>eudicotyledons</taxon>
        <taxon>Gunneridae</taxon>
        <taxon>Pentapetalae</taxon>
        <taxon>rosids</taxon>
        <taxon>malvids</taxon>
        <taxon>Brassicales</taxon>
        <taxon>Brassicaceae</taxon>
        <taxon>Brassiceae</taxon>
        <taxon>Eruca</taxon>
    </lineage>
</organism>
<keyword evidence="2" id="KW-1185">Reference proteome</keyword>
<evidence type="ECO:0000313" key="2">
    <source>
        <dbReference type="Proteomes" id="UP001642260"/>
    </source>
</evidence>
<proteinExistence type="predicted"/>
<gene>
    <name evidence="1" type="ORF">ERUC_LOCUS38611</name>
</gene>
<name>A0ABC8LQP5_ERUVS</name>
<dbReference type="AlphaFoldDB" id="A0ABC8LQP5"/>
<accession>A0ABC8LQP5</accession>
<dbReference type="Proteomes" id="UP001642260">
    <property type="component" value="Unassembled WGS sequence"/>
</dbReference>
<comment type="caution">
    <text evidence="1">The sequence shown here is derived from an EMBL/GenBank/DDBJ whole genome shotgun (WGS) entry which is preliminary data.</text>
</comment>
<reference evidence="1 2" key="1">
    <citation type="submission" date="2022-03" db="EMBL/GenBank/DDBJ databases">
        <authorList>
            <person name="Macdonald S."/>
            <person name="Ahmed S."/>
            <person name="Newling K."/>
        </authorList>
    </citation>
    <scope>NUCLEOTIDE SEQUENCE [LARGE SCALE GENOMIC DNA]</scope>
</reference>
<dbReference type="EMBL" id="CAKOAT010698487">
    <property type="protein sequence ID" value="CAH8386128.1"/>
    <property type="molecule type" value="Genomic_DNA"/>
</dbReference>
<sequence>MNLLCCIGKNANDKITINWTPDLDVMFLQVYLEVRKYDPLSRNQIVQFFSGETGLKLSWRIIVRRIDYLNSLQESLLQLCTPDPETGILIMTKEASALATKKHPELSNPNSKQLVELLLQKTTPTPLSCKEPRPKYNSNPNSSGLDVVDTIMMF</sequence>
<protein>
    <submittedName>
        <fullName evidence="1">Uncharacterized protein</fullName>
    </submittedName>
</protein>